<keyword evidence="2" id="KW-0472">Membrane</keyword>
<feature type="coiled-coil region" evidence="1">
    <location>
        <begin position="41"/>
        <end position="75"/>
    </location>
</feature>
<evidence type="ECO:0000313" key="4">
    <source>
        <dbReference type="Proteomes" id="UP000028002"/>
    </source>
</evidence>
<keyword evidence="1" id="KW-0175">Coiled coil</keyword>
<dbReference type="InterPro" id="IPR007813">
    <property type="entry name" value="PilN"/>
</dbReference>
<dbReference type="AlphaFoldDB" id="A0A081RWH5"/>
<dbReference type="RefSeq" id="WP_031280606.1">
    <property type="nucleotide sequence ID" value="NZ_CAWLUD010000037.1"/>
</dbReference>
<evidence type="ECO:0000256" key="1">
    <source>
        <dbReference type="SAM" id="Coils"/>
    </source>
</evidence>
<gene>
    <name evidence="3" type="ORF">MEG1DRAFT_02300</name>
</gene>
<sequence>MMYQVNFLPWRQTRLKSRYRWWTILLLLQLALWLAVLVWVSLKQLETINKHQRQLQKLNQQQLHLQQQITQTEEAFNLHNKLAYKLKQQQTRLKQNQQHLRLFNELPELLPEGSWLTAFDDHAGQLKLVANSLDYSSMTSLLDNLENNGQLSEIQLRKMTTTEQQIRQFIIDANWQTEIPDDKK</sequence>
<dbReference type="PATRIC" id="fig|1393735.3.peg.2364"/>
<evidence type="ECO:0000313" key="3">
    <source>
        <dbReference type="EMBL" id="KER03028.1"/>
    </source>
</evidence>
<dbReference type="PANTHER" id="PTHR40278">
    <property type="entry name" value="DNA UTILIZATION PROTEIN HOFN"/>
    <property type="match status" value="1"/>
</dbReference>
<dbReference type="PIRSF" id="PIRSF020785">
    <property type="entry name" value="Competence_ComB"/>
    <property type="match status" value="1"/>
</dbReference>
<keyword evidence="2" id="KW-1133">Transmembrane helix</keyword>
<dbReference type="EMBL" id="JGVH01000037">
    <property type="protein sequence ID" value="KER03028.1"/>
    <property type="molecule type" value="Genomic_DNA"/>
</dbReference>
<reference evidence="3 4" key="1">
    <citation type="submission" date="2014-03" db="EMBL/GenBank/DDBJ databases">
        <title>Draft Genome of Photorhabdus temperata Meg1.</title>
        <authorList>
            <person name="Hurst S.G.IV."/>
            <person name="Morris K."/>
            <person name="Thomas K."/>
            <person name="Tisa L.S."/>
        </authorList>
    </citation>
    <scope>NUCLEOTIDE SEQUENCE [LARGE SCALE GENOMIC DNA]</scope>
    <source>
        <strain evidence="3 4">Meg1</strain>
    </source>
</reference>
<organism evidence="3 4">
    <name type="scientific">Photorhabdus temperata subsp. temperata Meg1</name>
    <dbReference type="NCBI Taxonomy" id="1393735"/>
    <lineage>
        <taxon>Bacteria</taxon>
        <taxon>Pseudomonadati</taxon>
        <taxon>Pseudomonadota</taxon>
        <taxon>Gammaproteobacteria</taxon>
        <taxon>Enterobacterales</taxon>
        <taxon>Morganellaceae</taxon>
        <taxon>Photorhabdus</taxon>
    </lineage>
</organism>
<evidence type="ECO:0000256" key="2">
    <source>
        <dbReference type="SAM" id="Phobius"/>
    </source>
</evidence>
<comment type="caution">
    <text evidence="3">The sequence shown here is derived from an EMBL/GenBank/DDBJ whole genome shotgun (WGS) entry which is preliminary data.</text>
</comment>
<feature type="transmembrane region" description="Helical" evidence="2">
    <location>
        <begin position="21"/>
        <end position="42"/>
    </location>
</feature>
<keyword evidence="2" id="KW-0812">Transmembrane</keyword>
<proteinExistence type="predicted"/>
<accession>A0A081RWH5</accession>
<dbReference type="InterPro" id="IPR052534">
    <property type="entry name" value="Extracell_DNA_Util/SecSys_Comp"/>
</dbReference>
<dbReference type="Pfam" id="PF05137">
    <property type="entry name" value="PilN"/>
    <property type="match status" value="1"/>
</dbReference>
<name>A0A081RWH5_PHOTE</name>
<protein>
    <submittedName>
        <fullName evidence="3">Tfp pilus assembly protein PilN</fullName>
    </submittedName>
</protein>
<dbReference type="Proteomes" id="UP000028002">
    <property type="component" value="Unassembled WGS sequence"/>
</dbReference>
<dbReference type="PANTHER" id="PTHR40278:SF1">
    <property type="entry name" value="DNA UTILIZATION PROTEIN HOFN"/>
    <property type="match status" value="1"/>
</dbReference>
<dbReference type="InterPro" id="IPR016778">
    <property type="entry name" value="Competence_ComB"/>
</dbReference>